<dbReference type="EMBL" id="JASZZN010000006">
    <property type="protein sequence ID" value="MDM4015854.1"/>
    <property type="molecule type" value="Genomic_DNA"/>
</dbReference>
<evidence type="ECO:0000313" key="2">
    <source>
        <dbReference type="Proteomes" id="UP001239462"/>
    </source>
</evidence>
<keyword evidence="2" id="KW-1185">Reference proteome</keyword>
<reference evidence="1 2" key="1">
    <citation type="submission" date="2023-06" db="EMBL/GenBank/DDBJ databases">
        <title>Roseiconus lacunae JC819 isolated from Gulf of Mannar region, Tamil Nadu.</title>
        <authorList>
            <person name="Pk S."/>
            <person name="Ch S."/>
            <person name="Ch V.R."/>
        </authorList>
    </citation>
    <scope>NUCLEOTIDE SEQUENCE [LARGE SCALE GENOMIC DNA]</scope>
    <source>
        <strain evidence="1 2">JC819</strain>
    </source>
</reference>
<name>A0ABT7PH72_9BACT</name>
<dbReference type="Proteomes" id="UP001239462">
    <property type="component" value="Unassembled WGS sequence"/>
</dbReference>
<gene>
    <name evidence="1" type="ORF">QTN89_10465</name>
</gene>
<evidence type="ECO:0000313" key="1">
    <source>
        <dbReference type="EMBL" id="MDM4015854.1"/>
    </source>
</evidence>
<proteinExistence type="predicted"/>
<organism evidence="1 2">
    <name type="scientific">Roseiconus lacunae</name>
    <dbReference type="NCBI Taxonomy" id="2605694"/>
    <lineage>
        <taxon>Bacteria</taxon>
        <taxon>Pseudomonadati</taxon>
        <taxon>Planctomycetota</taxon>
        <taxon>Planctomycetia</taxon>
        <taxon>Pirellulales</taxon>
        <taxon>Pirellulaceae</taxon>
        <taxon>Roseiconus</taxon>
    </lineage>
</organism>
<accession>A0ABT7PH72</accession>
<comment type="caution">
    <text evidence="1">The sequence shown here is derived from an EMBL/GenBank/DDBJ whole genome shotgun (WGS) entry which is preliminary data.</text>
</comment>
<sequence length="248" mass="26977">MSYQTIQTGATERFFTVVARSSGDPITSGTVNYYLRAKSGDNAGKWWRDSDQSWQAGSIANPMAHNDDGHWEIDLTESPFSDGVRYLEYVKESGDLHVPDARHLIASADSVTTLKNQLAATKVAIVSPYDPDKRRLTLVQNMSYLQGTPVGPLLIDVSAYSGIVAGDAVHFGGRLNNGQTIDASGVVIDVGGINHARIELDDTDTALTLADTEMSDINGRWELKHETGGGVISPLYANKELHFLRNLV</sequence>
<dbReference type="RefSeq" id="WP_289163393.1">
    <property type="nucleotide sequence ID" value="NZ_JASZZN010000006.1"/>
</dbReference>
<protein>
    <submittedName>
        <fullName evidence="1">Uncharacterized protein</fullName>
    </submittedName>
</protein>